<evidence type="ECO:0000313" key="1">
    <source>
        <dbReference type="EMBL" id="KAI3790530.1"/>
    </source>
</evidence>
<name>A0ACB9H470_CICIN</name>
<comment type="caution">
    <text evidence="1">The sequence shown here is derived from an EMBL/GenBank/DDBJ whole genome shotgun (WGS) entry which is preliminary data.</text>
</comment>
<dbReference type="EMBL" id="CM042009">
    <property type="protein sequence ID" value="KAI3790530.1"/>
    <property type="molecule type" value="Genomic_DNA"/>
</dbReference>
<evidence type="ECO:0000313" key="2">
    <source>
        <dbReference type="Proteomes" id="UP001055811"/>
    </source>
</evidence>
<reference evidence="1 2" key="2">
    <citation type="journal article" date="2022" name="Mol. Ecol. Resour.">
        <title>The genomes of chicory, endive, great burdock and yacon provide insights into Asteraceae paleo-polyploidization history and plant inulin production.</title>
        <authorList>
            <person name="Fan W."/>
            <person name="Wang S."/>
            <person name="Wang H."/>
            <person name="Wang A."/>
            <person name="Jiang F."/>
            <person name="Liu H."/>
            <person name="Zhao H."/>
            <person name="Xu D."/>
            <person name="Zhang Y."/>
        </authorList>
    </citation>
    <scope>NUCLEOTIDE SEQUENCE [LARGE SCALE GENOMIC DNA]</scope>
    <source>
        <strain evidence="2">cv. Punajuju</strain>
        <tissue evidence="1">Leaves</tissue>
    </source>
</reference>
<keyword evidence="2" id="KW-1185">Reference proteome</keyword>
<sequence length="279" mass="31844">MARVPEDQPALIDIMDPDRASIPLAGDPYFPTDVPMAPIELSDDEDPSEDEEENEPEEVEETDDEGILEDAQRDNDPADDEENLIDKEFVPFSPCRPCYQPYCSHDKSPLLMRTPRKNVVLKRKPTLSHEPTWLANLLVQRRTADNPPRFEIGESSQAPLHNGPMTQGNRLLADRVHYLEELFRATGTTSKAIEQRIERLEEEEKDDTDAIQTLYHRMGASRAAANTLGAHIRALEYRALVTERRLDAIENRAVVAEQRQCQLQEQFDELVRYLGTRLA</sequence>
<accession>A0ACB9H470</accession>
<reference evidence="2" key="1">
    <citation type="journal article" date="2022" name="Mol. Ecol. Resour.">
        <title>The genomes of chicory, endive, great burdock and yacon provide insights into Asteraceae palaeo-polyploidization history and plant inulin production.</title>
        <authorList>
            <person name="Fan W."/>
            <person name="Wang S."/>
            <person name="Wang H."/>
            <person name="Wang A."/>
            <person name="Jiang F."/>
            <person name="Liu H."/>
            <person name="Zhao H."/>
            <person name="Xu D."/>
            <person name="Zhang Y."/>
        </authorList>
    </citation>
    <scope>NUCLEOTIDE SEQUENCE [LARGE SCALE GENOMIC DNA]</scope>
    <source>
        <strain evidence="2">cv. Punajuju</strain>
    </source>
</reference>
<proteinExistence type="predicted"/>
<dbReference type="Proteomes" id="UP001055811">
    <property type="component" value="Linkage Group LG01"/>
</dbReference>
<gene>
    <name evidence="1" type="ORF">L2E82_03635</name>
</gene>
<organism evidence="1 2">
    <name type="scientific">Cichorium intybus</name>
    <name type="common">Chicory</name>
    <dbReference type="NCBI Taxonomy" id="13427"/>
    <lineage>
        <taxon>Eukaryota</taxon>
        <taxon>Viridiplantae</taxon>
        <taxon>Streptophyta</taxon>
        <taxon>Embryophyta</taxon>
        <taxon>Tracheophyta</taxon>
        <taxon>Spermatophyta</taxon>
        <taxon>Magnoliopsida</taxon>
        <taxon>eudicotyledons</taxon>
        <taxon>Gunneridae</taxon>
        <taxon>Pentapetalae</taxon>
        <taxon>asterids</taxon>
        <taxon>campanulids</taxon>
        <taxon>Asterales</taxon>
        <taxon>Asteraceae</taxon>
        <taxon>Cichorioideae</taxon>
        <taxon>Cichorieae</taxon>
        <taxon>Cichoriinae</taxon>
        <taxon>Cichorium</taxon>
    </lineage>
</organism>
<protein>
    <submittedName>
        <fullName evidence="1">Uncharacterized protein</fullName>
    </submittedName>
</protein>